<dbReference type="InterPro" id="IPR011990">
    <property type="entry name" value="TPR-like_helical_dom_sf"/>
</dbReference>
<accession>A0A1L7ULZ3</accession>
<organism evidence="2 3">
    <name type="scientific">Fusarium mangiferae</name>
    <name type="common">Mango malformation disease fungus</name>
    <dbReference type="NCBI Taxonomy" id="192010"/>
    <lineage>
        <taxon>Eukaryota</taxon>
        <taxon>Fungi</taxon>
        <taxon>Dikarya</taxon>
        <taxon>Ascomycota</taxon>
        <taxon>Pezizomycotina</taxon>
        <taxon>Sordariomycetes</taxon>
        <taxon>Hypocreomycetidae</taxon>
        <taxon>Hypocreales</taxon>
        <taxon>Nectriaceae</taxon>
        <taxon>Fusarium</taxon>
        <taxon>Fusarium fujikuroi species complex</taxon>
    </lineage>
</organism>
<dbReference type="VEuPathDB" id="FungiDB:FMAN_14621"/>
<dbReference type="EMBL" id="FCQH01000026">
    <property type="protein sequence ID" value="CVL08807.1"/>
    <property type="molecule type" value="Genomic_DNA"/>
</dbReference>
<gene>
    <name evidence="2" type="ORF">FMAN_14621</name>
</gene>
<evidence type="ECO:0000313" key="2">
    <source>
        <dbReference type="EMBL" id="CVL08807.1"/>
    </source>
</evidence>
<dbReference type="Proteomes" id="UP000184255">
    <property type="component" value="Unassembled WGS sequence"/>
</dbReference>
<dbReference type="GeneID" id="65093866"/>
<comment type="caution">
    <text evidence="2">The sequence shown here is derived from an EMBL/GenBank/DDBJ whole genome shotgun (WGS) entry which is preliminary data.</text>
</comment>
<feature type="signal peptide" evidence="1">
    <location>
        <begin position="1"/>
        <end position="22"/>
    </location>
</feature>
<dbReference type="Gene3D" id="1.25.40.10">
    <property type="entry name" value="Tetratricopeptide repeat domain"/>
    <property type="match status" value="1"/>
</dbReference>
<sequence>MVYSLGACCLWLLLYNLPDNPGGNFPSGRRDVPNEPLLHLAQNQLLSRTYHTQEARASLVSVFHSSLTLDVEARAGSATTILEHLQKAFQAELPFSDANISLVSTRYKIFDDNDMYNGFMSSEMTFPAINICTAMHSLNEVDPKIREALFNCIREREAAPRGFGDYHWNCHCLELAHCYYIGFGTRRNEALSTDWLEKSGLHARFAGELEALRSRERLGYLPWTSWSRQIFSDVQMTSYNVSYYLGRRPLRKVIEVMRNELSDWKAALGPEHWIIRSRLSANFHLEIVNEQRSALQTAIEAHNLDSLQNQVDPLGNSTFMLSIAYEACGMVEEAEQTAIKLLEILDQQSDLSRRNTPQLLTMRARAKSLLANACESKSKLGEAEDLRRESLRELTRLLGEEHPLALEQMAYLASLLGPRRKKEESRQLHERLEKIATSSWSSSHDLALLAQKNLRQASNHFWWVLRRSHPDLFEKEVIEGYQMTVGNYNINTIQAMQSGVWLLCQEFRWAEALELMEHTLRHAAVAFRDTPAILQLYQRNANTLRWMCFSYGNKFAIWFFKLRFRWAIGPPLSVLVRLYDAEKLHSRYQHVWGPFYKVKALWVAREPYHFDPFKDPDYSEQENAYGIEAGAVEAQSYPWFRWFSVNQLHTVTER</sequence>
<keyword evidence="3" id="KW-1185">Reference proteome</keyword>
<proteinExistence type="predicted"/>
<reference evidence="3" key="1">
    <citation type="journal article" date="2016" name="Genome Biol. Evol.">
        <title>Comparative 'omics' of the Fusarium fujikuroi species complex highlights differences in genetic potential and metabolite synthesis.</title>
        <authorList>
            <person name="Niehaus E.-M."/>
            <person name="Muensterkoetter M."/>
            <person name="Proctor R.H."/>
            <person name="Brown D.W."/>
            <person name="Sharon A."/>
            <person name="Idan Y."/>
            <person name="Oren-Young L."/>
            <person name="Sieber C.M."/>
            <person name="Novak O."/>
            <person name="Pencik A."/>
            <person name="Tarkowska D."/>
            <person name="Hromadova K."/>
            <person name="Freeman S."/>
            <person name="Maymon M."/>
            <person name="Elazar M."/>
            <person name="Youssef S.A."/>
            <person name="El-Shabrawy E.S.M."/>
            <person name="Shalaby A.B.A."/>
            <person name="Houterman P."/>
            <person name="Brock N.L."/>
            <person name="Burkhardt I."/>
            <person name="Tsavkelova E.A."/>
            <person name="Dickschat J.S."/>
            <person name="Galuszka P."/>
            <person name="Gueldener U."/>
            <person name="Tudzynski B."/>
        </authorList>
    </citation>
    <scope>NUCLEOTIDE SEQUENCE [LARGE SCALE GENOMIC DNA]</scope>
    <source>
        <strain evidence="3">MRC7560</strain>
    </source>
</reference>
<feature type="chain" id="PRO_5012318210" evidence="1">
    <location>
        <begin position="23"/>
        <end position="654"/>
    </location>
</feature>
<evidence type="ECO:0000313" key="3">
    <source>
        <dbReference type="Proteomes" id="UP000184255"/>
    </source>
</evidence>
<dbReference type="AlphaFoldDB" id="A0A1L7ULZ3"/>
<protein>
    <submittedName>
        <fullName evidence="2">Uncharacterized protein</fullName>
    </submittedName>
</protein>
<dbReference type="RefSeq" id="XP_041691312.1">
    <property type="nucleotide sequence ID" value="XM_041825986.1"/>
</dbReference>
<keyword evidence="1" id="KW-0732">Signal</keyword>
<name>A0A1L7ULZ3_FUSMA</name>
<evidence type="ECO:0000256" key="1">
    <source>
        <dbReference type="SAM" id="SignalP"/>
    </source>
</evidence>